<protein>
    <submittedName>
        <fullName evidence="1">Uncharacterized protein</fullName>
    </submittedName>
</protein>
<sequence length="86" mass="10095">MRKNRGDITYYLEENESVYHFFKKIKCRSKLITEGKSKTTKKTLSDFTFIENELNLIDFTSVGLKPVDKEIIITMIKELQEGNNDN</sequence>
<name>E8PS58_YERPE</name>
<evidence type="ECO:0000313" key="1">
    <source>
        <dbReference type="EMBL" id="ADW66858.1"/>
    </source>
</evidence>
<organism evidence="1">
    <name type="scientific">Yersinia pestis Java 9</name>
    <dbReference type="NCBI Taxonomy" id="880632"/>
    <lineage>
        <taxon>Bacteria</taxon>
        <taxon>Pseudomonadati</taxon>
        <taxon>Pseudomonadota</taxon>
        <taxon>Gammaproteobacteria</taxon>
        <taxon>Enterobacterales</taxon>
        <taxon>Yersiniaceae</taxon>
        <taxon>Yersinia</taxon>
    </lineage>
</organism>
<proteinExistence type="predicted"/>
<reference evidence="1" key="1">
    <citation type="journal article" date="2012" name="PLoS ONE">
        <title>Novel Plasmids and Resistance Phenotypes in Yersinia pestis: Unique Plasmid Inventory of Strain Java 9 Mediates High Levels of Arsenic Resistance.</title>
        <authorList>
            <person name="Eppinger M."/>
            <person name="Radnedge L."/>
            <person name="Andersen G."/>
            <person name="Vietri N."/>
            <person name="Severson G."/>
            <person name="Mou S."/>
            <person name="Ravel J."/>
            <person name="Worsham P.L."/>
        </authorList>
    </citation>
    <scope>NUCLEOTIDE SEQUENCE [LARGE SCALE GENOMIC DNA]</scope>
    <source>
        <strain evidence="1">Java 9</strain>
        <plasmid evidence="1">pJARS35</plasmid>
    </source>
</reference>
<accession>E8PS58</accession>
<geneLocation type="plasmid" evidence="1">
    <name>pJARS35</name>
</geneLocation>
<dbReference type="RefSeq" id="WP_013572645.1">
    <property type="nucleotide sequence ID" value="NC_015054.1"/>
</dbReference>
<keyword evidence="1" id="KW-0614">Plasmid</keyword>
<dbReference type="AlphaFoldDB" id="E8PS58"/>
<dbReference type="EMBL" id="CP002179">
    <property type="protein sequence ID" value="ADW66858.1"/>
    <property type="molecule type" value="Genomic_DNA"/>
</dbReference>
<gene>
    <name evidence="1" type="ORF">YPJ_pJARS354</name>
</gene>